<evidence type="ECO:0000313" key="6">
    <source>
        <dbReference type="Proteomes" id="UP000530403"/>
    </source>
</evidence>
<protein>
    <submittedName>
        <fullName evidence="5">Putative NBD/HSP70 family sugar kinase</fullName>
    </submittedName>
</protein>
<dbReference type="Proteomes" id="UP000530403">
    <property type="component" value="Unassembled WGS sequence"/>
</dbReference>
<dbReference type="EMBL" id="JACCCF010000001">
    <property type="protein sequence ID" value="NYE39187.1"/>
    <property type="molecule type" value="Genomic_DNA"/>
</dbReference>
<dbReference type="InterPro" id="IPR028082">
    <property type="entry name" value="Peripla_BP_I"/>
</dbReference>
<keyword evidence="2" id="KW-0238">DNA-binding</keyword>
<reference evidence="5 6" key="1">
    <citation type="submission" date="2020-07" db="EMBL/GenBank/DDBJ databases">
        <title>Sequencing the genomes of 1000 actinobacteria strains.</title>
        <authorList>
            <person name="Klenk H.-P."/>
        </authorList>
    </citation>
    <scope>NUCLEOTIDE SEQUENCE [LARGE SCALE GENOMIC DNA]</scope>
    <source>
        <strain evidence="5 6">DSM 41455</strain>
    </source>
</reference>
<keyword evidence="1" id="KW-0805">Transcription regulation</keyword>
<proteinExistence type="predicted"/>
<name>A0A7Y9H781_9ACTN</name>
<dbReference type="InterPro" id="IPR046335">
    <property type="entry name" value="LacI/GalR-like_sensor"/>
</dbReference>
<dbReference type="AlphaFoldDB" id="A0A7Y9H781"/>
<keyword evidence="5" id="KW-0808">Transferase</keyword>
<evidence type="ECO:0000256" key="2">
    <source>
        <dbReference type="ARBA" id="ARBA00023125"/>
    </source>
</evidence>
<organism evidence="5 6">
    <name type="scientific">Streptomyces fulvorobeus</name>
    <dbReference type="NCBI Taxonomy" id="284028"/>
    <lineage>
        <taxon>Bacteria</taxon>
        <taxon>Bacillati</taxon>
        <taxon>Actinomycetota</taxon>
        <taxon>Actinomycetes</taxon>
        <taxon>Kitasatosporales</taxon>
        <taxon>Streptomycetaceae</taxon>
        <taxon>Streptomyces</taxon>
    </lineage>
</organism>
<comment type="caution">
    <text evidence="5">The sequence shown here is derived from an EMBL/GenBank/DDBJ whole genome shotgun (WGS) entry which is preliminary data.</text>
</comment>
<keyword evidence="5" id="KW-0418">Kinase</keyword>
<dbReference type="GO" id="GO:0016301">
    <property type="term" value="F:kinase activity"/>
    <property type="evidence" value="ECO:0007669"/>
    <property type="project" value="UniProtKB-KW"/>
</dbReference>
<feature type="domain" description="Transcriptional regulator LacI/GalR-like sensor" evidence="4">
    <location>
        <begin position="18"/>
        <end position="57"/>
    </location>
</feature>
<dbReference type="GO" id="GO:0003677">
    <property type="term" value="F:DNA binding"/>
    <property type="evidence" value="ECO:0007669"/>
    <property type="project" value="UniProtKB-KW"/>
</dbReference>
<sequence>MPEPLVGDWSSGYALGRQPAREPDATAVFASNDHMALGLLRALHEAGRRAPDGVRAVIPVELIVRASTGPAPLRAGGRGLPRG</sequence>
<accession>A0A7Y9H781</accession>
<evidence type="ECO:0000256" key="3">
    <source>
        <dbReference type="ARBA" id="ARBA00023163"/>
    </source>
</evidence>
<dbReference type="Pfam" id="PF13377">
    <property type="entry name" value="Peripla_BP_3"/>
    <property type="match status" value="1"/>
</dbReference>
<dbReference type="Gene3D" id="3.40.50.2300">
    <property type="match status" value="1"/>
</dbReference>
<gene>
    <name evidence="5" type="ORF">HEB29_000198</name>
</gene>
<keyword evidence="3" id="KW-0804">Transcription</keyword>
<evidence type="ECO:0000256" key="1">
    <source>
        <dbReference type="ARBA" id="ARBA00023015"/>
    </source>
</evidence>
<evidence type="ECO:0000313" key="5">
    <source>
        <dbReference type="EMBL" id="NYE39187.1"/>
    </source>
</evidence>
<dbReference type="SUPFAM" id="SSF53822">
    <property type="entry name" value="Periplasmic binding protein-like I"/>
    <property type="match status" value="1"/>
</dbReference>
<evidence type="ECO:0000259" key="4">
    <source>
        <dbReference type="Pfam" id="PF13377"/>
    </source>
</evidence>